<dbReference type="Gene3D" id="2.40.30.10">
    <property type="entry name" value="Translation factors"/>
    <property type="match status" value="1"/>
</dbReference>
<evidence type="ECO:0000256" key="5">
    <source>
        <dbReference type="ARBA" id="ARBA00022630"/>
    </source>
</evidence>
<dbReference type="Gene3D" id="1.20.990.10">
    <property type="entry name" value="NADPH-cytochrome p450 Reductase, Chain A, domain 3"/>
    <property type="match status" value="1"/>
</dbReference>
<comment type="subcellular location">
    <subcellularLocation>
        <location evidence="3 13">Cytoplasm</location>
    </subcellularLocation>
</comment>
<dbReference type="FunFam" id="1.20.990.10:FF:000008">
    <property type="entry name" value="NADPH-dependent diflavin oxidoreductase 1"/>
    <property type="match status" value="1"/>
</dbReference>
<dbReference type="InterPro" id="IPR028879">
    <property type="entry name" value="NDOR1"/>
</dbReference>
<protein>
    <recommendedName>
        <fullName evidence="13">NADPH-dependent diflavin oxidoreductase 1</fullName>
        <ecNumber evidence="13">1.18.1.-</ecNumber>
    </recommendedName>
    <alternativeName>
        <fullName evidence="13">NADPH-dependent FMN and FAD-containing oxidoreductase</fullName>
    </alternativeName>
</protein>
<dbReference type="GO" id="GO:0005634">
    <property type="term" value="C:nucleus"/>
    <property type="evidence" value="ECO:0007669"/>
    <property type="project" value="UniProtKB-ARBA"/>
</dbReference>
<keyword evidence="8 13" id="KW-0521">NADP</keyword>
<dbReference type="RefSeq" id="XP_022085194.1">
    <property type="nucleotide sequence ID" value="XM_022229502.1"/>
</dbReference>
<dbReference type="InterPro" id="IPR001094">
    <property type="entry name" value="Flavdoxin-like"/>
</dbReference>
<dbReference type="OrthoDB" id="1856718at2759"/>
<evidence type="ECO:0000256" key="8">
    <source>
        <dbReference type="ARBA" id="ARBA00022857"/>
    </source>
</evidence>
<comment type="cofactor">
    <cofactor evidence="1 13">
        <name>FMN</name>
        <dbReference type="ChEBI" id="CHEBI:58210"/>
    </cofactor>
</comment>
<keyword evidence="7 13" id="KW-0274">FAD</keyword>
<comment type="cofactor">
    <cofactor evidence="2 13">
        <name>FAD</name>
        <dbReference type="ChEBI" id="CHEBI:57692"/>
    </cofactor>
</comment>
<feature type="binding site" evidence="13">
    <location>
        <position position="132"/>
    </location>
    <ligand>
        <name>FMN</name>
        <dbReference type="ChEBI" id="CHEBI:58210"/>
    </ligand>
</feature>
<dbReference type="InterPro" id="IPR003097">
    <property type="entry name" value="CysJ-like_FAD-binding"/>
</dbReference>
<dbReference type="GO" id="GO:0050661">
    <property type="term" value="F:NADP binding"/>
    <property type="evidence" value="ECO:0007669"/>
    <property type="project" value="UniProtKB-UniRule"/>
</dbReference>
<keyword evidence="5 13" id="KW-0285">Flavoprotein</keyword>
<feature type="binding site" evidence="13">
    <location>
        <begin position="520"/>
        <end position="521"/>
    </location>
    <ligand>
        <name>NADP(+)</name>
        <dbReference type="ChEBI" id="CHEBI:58349"/>
    </ligand>
</feature>
<evidence type="ECO:0000256" key="7">
    <source>
        <dbReference type="ARBA" id="ARBA00022827"/>
    </source>
</evidence>
<dbReference type="InterPro" id="IPR017927">
    <property type="entry name" value="FAD-bd_FR_type"/>
</dbReference>
<dbReference type="AlphaFoldDB" id="A0A8B7XWE7"/>
<comment type="subunit">
    <text evidence="12">Interacts with CIAPIN1; as part of the cytosolic iron-sulfur (Fe-S) protein assembly (CIA) machinery. Interacts with DCPS.</text>
</comment>
<reference evidence="17" key="1">
    <citation type="submission" date="2025-08" db="UniProtKB">
        <authorList>
            <consortium name="RefSeq"/>
        </authorList>
    </citation>
    <scope>IDENTIFICATION</scope>
</reference>
<feature type="domain" description="FAD-binding FR-type" evidence="15">
    <location>
        <begin position="208"/>
        <end position="450"/>
    </location>
</feature>
<dbReference type="InterPro" id="IPR023173">
    <property type="entry name" value="NADPH_Cyt_P450_Rdtase_alpha"/>
</dbReference>
<keyword evidence="6 13" id="KW-0288">FMN</keyword>
<feature type="binding site" evidence="13">
    <location>
        <begin position="59"/>
        <end position="62"/>
    </location>
    <ligand>
        <name>FMN</name>
        <dbReference type="ChEBI" id="CHEBI:58210"/>
    </ligand>
</feature>
<dbReference type="FunFam" id="3.40.50.360:FF:000015">
    <property type="entry name" value="NADPH-dependent diflavin oxidoreductase 1"/>
    <property type="match status" value="1"/>
</dbReference>
<keyword evidence="9 13" id="KW-0560">Oxidoreductase</keyword>
<keyword evidence="16" id="KW-1185">Reference proteome</keyword>
<evidence type="ECO:0000256" key="6">
    <source>
        <dbReference type="ARBA" id="ARBA00022643"/>
    </source>
</evidence>
<dbReference type="GO" id="GO:0016226">
    <property type="term" value="P:iron-sulfur cluster assembly"/>
    <property type="evidence" value="ECO:0007669"/>
    <property type="project" value="UniProtKB-UniRule"/>
</dbReference>
<dbReference type="GO" id="GO:0005829">
    <property type="term" value="C:cytosol"/>
    <property type="evidence" value="ECO:0007669"/>
    <property type="project" value="UniProtKB-ARBA"/>
</dbReference>
<dbReference type="CTD" id="27158"/>
<evidence type="ECO:0000256" key="10">
    <source>
        <dbReference type="ARBA" id="ARBA00052174"/>
    </source>
</evidence>
<dbReference type="PANTHER" id="PTHR19384:SF10">
    <property type="entry name" value="NADPH-DEPENDENT DIFLAVIN OXIDOREDUCTASE 1"/>
    <property type="match status" value="1"/>
</dbReference>
<evidence type="ECO:0000313" key="17">
    <source>
        <dbReference type="RefSeq" id="XP_022085194.1"/>
    </source>
</evidence>
<dbReference type="Pfam" id="PF00175">
    <property type="entry name" value="NAD_binding_1"/>
    <property type="match status" value="1"/>
</dbReference>
<feature type="binding site" evidence="13">
    <location>
        <begin position="420"/>
        <end position="423"/>
    </location>
    <ligand>
        <name>FAD</name>
        <dbReference type="ChEBI" id="CHEBI:57692"/>
    </ligand>
</feature>
<dbReference type="GO" id="GO:0010181">
    <property type="term" value="F:FMN binding"/>
    <property type="evidence" value="ECO:0007669"/>
    <property type="project" value="UniProtKB-UniRule"/>
</dbReference>
<dbReference type="PROSITE" id="PS50902">
    <property type="entry name" value="FLAVODOXIN_LIKE"/>
    <property type="match status" value="1"/>
</dbReference>
<dbReference type="PRINTS" id="PR00371">
    <property type="entry name" value="FPNCR"/>
</dbReference>
<evidence type="ECO:0000256" key="13">
    <source>
        <dbReference type="HAMAP-Rule" id="MF_03178"/>
    </source>
</evidence>
<dbReference type="OMA" id="DIMSIPR"/>
<evidence type="ECO:0000256" key="1">
    <source>
        <dbReference type="ARBA" id="ARBA00001917"/>
    </source>
</evidence>
<dbReference type="PROSITE" id="PS51384">
    <property type="entry name" value="FAD_FR"/>
    <property type="match status" value="1"/>
</dbReference>
<feature type="binding site" evidence="13">
    <location>
        <position position="465"/>
    </location>
    <ligand>
        <name>NADP(+)</name>
        <dbReference type="ChEBI" id="CHEBI:58349"/>
    </ligand>
</feature>
<dbReference type="InterPro" id="IPR017938">
    <property type="entry name" value="Riboflavin_synthase-like_b-brl"/>
</dbReference>
<comment type="similarity">
    <text evidence="13">In the N-terminal section; belongs to the flavodoxin family.</text>
</comment>
<dbReference type="SUPFAM" id="SSF63380">
    <property type="entry name" value="Riboflavin synthase domain-like"/>
    <property type="match status" value="1"/>
</dbReference>
<dbReference type="GO" id="GO:0050660">
    <property type="term" value="F:flavin adenine dinucleotide binding"/>
    <property type="evidence" value="ECO:0007669"/>
    <property type="project" value="UniProtKB-UniRule"/>
</dbReference>
<dbReference type="InterPro" id="IPR001709">
    <property type="entry name" value="Flavoprot_Pyr_Nucl_cyt_Rdtase"/>
</dbReference>
<feature type="binding site" evidence="13">
    <location>
        <position position="601"/>
    </location>
    <ligand>
        <name>FAD</name>
        <dbReference type="ChEBI" id="CHEBI:57692"/>
    </ligand>
</feature>
<comment type="similarity">
    <text evidence="13">In the C-terminal section; belongs to the flavoprotein pyridine nucleotide cytochrome reductase family.</text>
</comment>
<dbReference type="Proteomes" id="UP000694845">
    <property type="component" value="Unplaced"/>
</dbReference>
<name>A0A8B7XWE7_ACAPL</name>
<dbReference type="InterPro" id="IPR029039">
    <property type="entry name" value="Flavoprotein-like_sf"/>
</dbReference>
<accession>A0A8B7XWE7</accession>
<feature type="binding site" evidence="13">
    <location>
        <begin position="97"/>
        <end position="106"/>
    </location>
    <ligand>
        <name>FMN</name>
        <dbReference type="ChEBI" id="CHEBI:58210"/>
    </ligand>
</feature>
<feature type="domain" description="Flavodoxin-like" evidence="14">
    <location>
        <begin position="6"/>
        <end position="150"/>
    </location>
</feature>
<evidence type="ECO:0000256" key="9">
    <source>
        <dbReference type="ARBA" id="ARBA00023002"/>
    </source>
</evidence>
<dbReference type="GeneID" id="110976324"/>
<evidence type="ECO:0000256" key="2">
    <source>
        <dbReference type="ARBA" id="ARBA00001974"/>
    </source>
</evidence>
<evidence type="ECO:0000313" key="16">
    <source>
        <dbReference type="Proteomes" id="UP000694845"/>
    </source>
</evidence>
<comment type="caution">
    <text evidence="13">Lacks conserved residue(s) required for the propagation of feature annotation.</text>
</comment>
<dbReference type="InterPro" id="IPR001433">
    <property type="entry name" value="OxRdtase_FAD/NAD-bd"/>
</dbReference>
<dbReference type="HAMAP" id="MF_03178">
    <property type="entry name" value="NDOR1"/>
    <property type="match status" value="1"/>
</dbReference>
<proteinExistence type="inferred from homology"/>
<evidence type="ECO:0000256" key="4">
    <source>
        <dbReference type="ARBA" id="ARBA00022490"/>
    </source>
</evidence>
<comment type="function">
    <text evidence="13">NADPH-dependent reductase which is a central component of the cytosolic iron-sulfur (Fe-S) protein assembly (CIA) machinery. Transfers electrons from NADPH via its FAD and FMN prosthetic groups to the [2Fe-2S] cluster of the anamorsin/DRE2 homolog, another key component of the CIA machinery. In turn, this reduced cluster provides electrons for assembly of cytosolic iron-sulfur cluster proteins.</text>
</comment>
<feature type="binding site" evidence="13">
    <location>
        <position position="354"/>
    </location>
    <ligand>
        <name>FAD</name>
        <dbReference type="ChEBI" id="CHEBI:57692"/>
    </ligand>
</feature>
<dbReference type="Gene3D" id="3.40.50.360">
    <property type="match status" value="1"/>
</dbReference>
<dbReference type="FunFam" id="3.40.50.80:FF:000030">
    <property type="entry name" value="NADPH-dependent diflavin oxidoreductase 1"/>
    <property type="match status" value="1"/>
</dbReference>
<dbReference type="Pfam" id="PF00258">
    <property type="entry name" value="Flavodoxin_1"/>
    <property type="match status" value="1"/>
</dbReference>
<comment type="similarity">
    <text evidence="13">Belongs to the NADPH-dependent diflavin oxidoreductase NDOR1 family.</text>
</comment>
<dbReference type="KEGG" id="aplc:110976324"/>
<organism evidence="16 17">
    <name type="scientific">Acanthaster planci</name>
    <name type="common">Crown-of-thorns starfish</name>
    <dbReference type="NCBI Taxonomy" id="133434"/>
    <lineage>
        <taxon>Eukaryota</taxon>
        <taxon>Metazoa</taxon>
        <taxon>Echinodermata</taxon>
        <taxon>Eleutherozoa</taxon>
        <taxon>Asterozoa</taxon>
        <taxon>Asteroidea</taxon>
        <taxon>Valvatacea</taxon>
        <taxon>Valvatida</taxon>
        <taxon>Acanthasteridae</taxon>
        <taxon>Acanthaster</taxon>
    </lineage>
</organism>
<dbReference type="InterPro" id="IPR008254">
    <property type="entry name" value="Flavodoxin/NO_synth"/>
</dbReference>
<dbReference type="InterPro" id="IPR039261">
    <property type="entry name" value="FNR_nucleotide-bd"/>
</dbReference>
<keyword evidence="4 13" id="KW-0963">Cytoplasm</keyword>
<sequence length="602" mass="67855">MADRRTVVLYGSQTGTAQDVAERIGREAKRRHFKTRVLAMDDYSIGQLINEPLVVFVCATTGQGDEPDNMKKFWRFICRRNLPTDSLSGLHFAVIGLGDSSYQKFNFIAKKLYRRILQLGGKSLVPVGLADDQHDLGPDAVVDPWLASLWDRVLYLYPLPPGVDIISAAVCPPSRYDVEFLDANSSSPMTSSVASINGLVDGPVPSKSCPFHARLLSNERLTSPDHFQDVRLVRLDIQGSNISYVPGDVVMIQPQNSAENVSEFLSHFGLNPDQKILLKPTDPDIPLPPPWLLPQPGTIRQLVTHCLDISCIPRRYFFELLAHFADDELEQEKLKEFASAEGQQELLSYCNRPRRTTLEIFQDFPKVSSRVPFTYLLDLVPQIQPRAFSIASSLKAHPNEIHVLLAVVKYKTKLFKPREGLCSNWLARLSPEEEKIEIPIWVKRGTISFPKDGVKTPVVMVGPGTGLAPFRSYLQDRAAQGIGDNVLFFGCRNKDKDYLCNHEWRPLVANKLLQVFTAFSRDHEDKIYVQHLMAQNSALLWEMIDRRQGSFFIAGNAKQMPTNVTDTLKKVIQEEGGMTVAAADDYIKSLEQSRRFQIEAWS</sequence>
<dbReference type="PANTHER" id="PTHR19384">
    <property type="entry name" value="NITRIC OXIDE SYNTHASE-RELATED"/>
    <property type="match status" value="1"/>
</dbReference>
<dbReference type="GO" id="GO:0160246">
    <property type="term" value="F:NADPH-iron-sulfur [2Fe-2S] protein oxidoreductase activity"/>
    <property type="evidence" value="ECO:0007669"/>
    <property type="project" value="InterPro"/>
</dbReference>
<feature type="binding site" evidence="13">
    <location>
        <begin position="386"/>
        <end position="389"/>
    </location>
    <ligand>
        <name>FAD</name>
        <dbReference type="ChEBI" id="CHEBI:57692"/>
    </ligand>
</feature>
<evidence type="ECO:0000256" key="11">
    <source>
        <dbReference type="ARBA" id="ARBA00059862"/>
    </source>
</evidence>
<dbReference type="SUPFAM" id="SSF52218">
    <property type="entry name" value="Flavoproteins"/>
    <property type="match status" value="1"/>
</dbReference>
<dbReference type="GO" id="GO:0016651">
    <property type="term" value="F:oxidoreductase activity, acting on NAD(P)H"/>
    <property type="evidence" value="ECO:0007669"/>
    <property type="project" value="UniProtKB-UniRule"/>
</dbReference>
<feature type="binding site" evidence="13">
    <location>
        <begin position="12"/>
        <end position="17"/>
    </location>
    <ligand>
        <name>FMN</name>
        <dbReference type="ChEBI" id="CHEBI:58210"/>
    </ligand>
</feature>
<dbReference type="SUPFAM" id="SSF52343">
    <property type="entry name" value="Ferredoxin reductase-like, C-terminal NADP-linked domain"/>
    <property type="match status" value="1"/>
</dbReference>
<dbReference type="EC" id="1.18.1.-" evidence="13"/>
<evidence type="ECO:0000259" key="14">
    <source>
        <dbReference type="PROSITE" id="PS50902"/>
    </source>
</evidence>
<dbReference type="PRINTS" id="PR00369">
    <property type="entry name" value="FLAVODOXIN"/>
</dbReference>
<dbReference type="Pfam" id="PF00667">
    <property type="entry name" value="FAD_binding_1"/>
    <property type="match status" value="1"/>
</dbReference>
<comment type="function">
    <text evidence="11">NADPH-dependent reductase which is a central component of the cytosolic iron-sulfur (Fe-S) protein assembly (CIA) machinery. Transfers electrons from NADPH via its FAD and FMN prosthetic groups to the [2Fe-2S] cluster of CIAPIN1, another key component of the CIA machinery. In turn, this reduced cluster provides electrons for assembly of cytosolic iron-sulfur cluster proteins. It can also reduce the [2Fe-2S] cluster of CISD1 and activate this protein implicated in Fe/S cluster repair. In vitro can fully activate methionine synthase/MTR in the presence of soluble cytochrome b5/CYB5A.</text>
</comment>
<dbReference type="Gene3D" id="3.40.50.80">
    <property type="entry name" value="Nucleotide-binding domain of ferredoxin-NADP reductase (FNR) module"/>
    <property type="match status" value="1"/>
</dbReference>
<evidence type="ECO:0000256" key="3">
    <source>
        <dbReference type="ARBA" id="ARBA00004496"/>
    </source>
</evidence>
<feature type="binding site" evidence="13">
    <location>
        <begin position="526"/>
        <end position="530"/>
    </location>
    <ligand>
        <name>NADP(+)</name>
        <dbReference type="ChEBI" id="CHEBI:58349"/>
    </ligand>
</feature>
<comment type="catalytic activity">
    <reaction evidence="10">
        <text>2 oxidized [2Fe-2S]-[protein] + NADPH = 2 reduced [2Fe-2S]-[protein] + NADP(+) + H(+)</text>
        <dbReference type="Rhea" id="RHEA:67716"/>
        <dbReference type="Rhea" id="RHEA-COMP:17327"/>
        <dbReference type="Rhea" id="RHEA-COMP:17328"/>
        <dbReference type="ChEBI" id="CHEBI:15378"/>
        <dbReference type="ChEBI" id="CHEBI:33737"/>
        <dbReference type="ChEBI" id="CHEBI:33738"/>
        <dbReference type="ChEBI" id="CHEBI:57783"/>
        <dbReference type="ChEBI" id="CHEBI:58349"/>
    </reaction>
    <physiologicalReaction direction="left-to-right" evidence="10">
        <dbReference type="Rhea" id="RHEA:67717"/>
    </physiologicalReaction>
</comment>
<evidence type="ECO:0000259" key="15">
    <source>
        <dbReference type="PROSITE" id="PS51384"/>
    </source>
</evidence>
<gene>
    <name evidence="17" type="primary">LOC110976324</name>
</gene>
<evidence type="ECO:0000256" key="12">
    <source>
        <dbReference type="ARBA" id="ARBA00063044"/>
    </source>
</evidence>